<dbReference type="EMBL" id="PVUB01000001">
    <property type="protein sequence ID" value="PRZ27999.1"/>
    <property type="molecule type" value="Genomic_DNA"/>
</dbReference>
<reference evidence="3" key="1">
    <citation type="submission" date="2016-11" db="EMBL/GenBank/DDBJ databases">
        <authorList>
            <person name="Varghese N."/>
            <person name="Submissions S."/>
        </authorList>
    </citation>
    <scope>NUCLEOTIDE SEQUENCE [LARGE SCALE GENOMIC DNA]</scope>
    <source>
        <strain evidence="3">DSM 19729</strain>
    </source>
</reference>
<accession>A0A1M5ILB4</accession>
<dbReference type="EMBL" id="FQWO01000001">
    <property type="protein sequence ID" value="SHG28563.1"/>
    <property type="molecule type" value="Genomic_DNA"/>
</dbReference>
<evidence type="ECO:0008006" key="5">
    <source>
        <dbReference type="Google" id="ProtNLM"/>
    </source>
</evidence>
<evidence type="ECO:0000313" key="3">
    <source>
        <dbReference type="Proteomes" id="UP000184384"/>
    </source>
</evidence>
<sequence length="69" mass="8066">MLEVRKNTYSRNYENTFFREFARHLHKSFVDNGRSGLLIGSPFCEVDERLQIDALLITDQVVCIIGFKN</sequence>
<evidence type="ECO:0000313" key="2">
    <source>
        <dbReference type="EMBL" id="SHG28563.1"/>
    </source>
</evidence>
<dbReference type="Proteomes" id="UP000184384">
    <property type="component" value="Unassembled WGS sequence"/>
</dbReference>
<evidence type="ECO:0000313" key="4">
    <source>
        <dbReference type="Proteomes" id="UP000237771"/>
    </source>
</evidence>
<dbReference type="Proteomes" id="UP000237771">
    <property type="component" value="Unassembled WGS sequence"/>
</dbReference>
<keyword evidence="4" id="KW-1185">Reference proteome</keyword>
<reference evidence="1 4" key="3">
    <citation type="submission" date="2018-03" db="EMBL/GenBank/DDBJ databases">
        <title>Genomic Encyclopedia of Archaeal and Bacterial Type Strains, Phase II (KMG-II): from individual species to whole genera.</title>
        <authorList>
            <person name="Goeker M."/>
        </authorList>
    </citation>
    <scope>NUCLEOTIDE SEQUENCE [LARGE SCALE GENOMIC DNA]</scope>
    <source>
        <strain evidence="1 4">DSM 17797</strain>
    </source>
</reference>
<reference evidence="2" key="2">
    <citation type="submission" date="2016-11" db="EMBL/GenBank/DDBJ databases">
        <authorList>
            <person name="Jaros S."/>
            <person name="Januszkiewicz K."/>
            <person name="Wedrychowicz H."/>
        </authorList>
    </citation>
    <scope>NUCLEOTIDE SEQUENCE [LARGE SCALE GENOMIC DNA]</scope>
    <source>
        <strain evidence="2">DSM 19729</strain>
    </source>
</reference>
<proteinExistence type="predicted"/>
<dbReference type="AlphaFoldDB" id="A0A1M5ILB4"/>
<name>A0A1M5ILB4_9FLAO</name>
<evidence type="ECO:0000313" key="1">
    <source>
        <dbReference type="EMBL" id="PRZ27999.1"/>
    </source>
</evidence>
<organism evidence="2 3">
    <name type="scientific">Flavobacterium granuli</name>
    <dbReference type="NCBI Taxonomy" id="280093"/>
    <lineage>
        <taxon>Bacteria</taxon>
        <taxon>Pseudomonadati</taxon>
        <taxon>Bacteroidota</taxon>
        <taxon>Flavobacteriia</taxon>
        <taxon>Flavobacteriales</taxon>
        <taxon>Flavobacteriaceae</taxon>
        <taxon>Flavobacterium</taxon>
    </lineage>
</organism>
<protein>
    <recommendedName>
        <fullName evidence="5">Nuclease-related domain-containing protein</fullName>
    </recommendedName>
</protein>
<gene>
    <name evidence="1" type="ORF">BC624_101284</name>
    <name evidence="2" type="ORF">SAMN05443373_101284</name>
</gene>